<dbReference type="OrthoDB" id="4366784at2"/>
<dbReference type="Gene3D" id="3.40.50.1820">
    <property type="entry name" value="alpha/beta hydrolase"/>
    <property type="match status" value="1"/>
</dbReference>
<keyword evidence="1" id="KW-0808">Transferase</keyword>
<dbReference type="RefSeq" id="WP_005941340.1">
    <property type="nucleotide sequence ID" value="NZ_ATVK01000015.1"/>
</dbReference>
<accession>L7LBD4</accession>
<dbReference type="Pfam" id="PF00756">
    <property type="entry name" value="Esterase"/>
    <property type="match status" value="1"/>
</dbReference>
<proteinExistence type="predicted"/>
<dbReference type="PANTHER" id="PTHR48098">
    <property type="entry name" value="ENTEROCHELIN ESTERASE-RELATED"/>
    <property type="match status" value="1"/>
</dbReference>
<dbReference type="Proteomes" id="UP000053405">
    <property type="component" value="Unassembled WGS sequence"/>
</dbReference>
<dbReference type="InterPro" id="IPR029058">
    <property type="entry name" value="AB_hydrolase_fold"/>
</dbReference>
<dbReference type="PANTHER" id="PTHR48098:SF1">
    <property type="entry name" value="DIACYLGLYCEROL ACYLTRANSFERASE_MYCOLYLTRANSFERASE AG85A"/>
    <property type="match status" value="1"/>
</dbReference>
<gene>
    <name evidence="1" type="ORF">GOHSU_29_00140</name>
</gene>
<reference evidence="1 2" key="1">
    <citation type="submission" date="2012-12" db="EMBL/GenBank/DDBJ databases">
        <title>Whole genome shotgun sequence of Gordonia hirsuta NBRC 16056.</title>
        <authorList>
            <person name="Isaki-Nakamura S."/>
            <person name="Hosoyama A."/>
            <person name="Tsuchikane K."/>
            <person name="Katsumata H."/>
            <person name="Baba S."/>
            <person name="Yamazaki S."/>
            <person name="Fujita N."/>
        </authorList>
    </citation>
    <scope>NUCLEOTIDE SEQUENCE [LARGE SCALE GENOMIC DNA]</scope>
    <source>
        <strain evidence="1 2">NBRC 16056</strain>
    </source>
</reference>
<name>L7LBD4_9ACTN</name>
<dbReference type="GO" id="GO:0016747">
    <property type="term" value="F:acyltransferase activity, transferring groups other than amino-acyl groups"/>
    <property type="evidence" value="ECO:0007669"/>
    <property type="project" value="TreeGrafter"/>
</dbReference>
<evidence type="ECO:0000313" key="2">
    <source>
        <dbReference type="Proteomes" id="UP000053405"/>
    </source>
</evidence>
<evidence type="ECO:0000313" key="1">
    <source>
        <dbReference type="EMBL" id="GAC58031.1"/>
    </source>
</evidence>
<dbReference type="SUPFAM" id="SSF53474">
    <property type="entry name" value="alpha/beta-Hydrolases"/>
    <property type="match status" value="1"/>
</dbReference>
<sequence>MRVAKNKPQAGRRLTAVLVALLTAMGLLGTAIGAGQASARVPHPGVKEFWIDACGMPTNGAFGNKSMKPGKVKVRSWFKPGNQRTVILLDGMRAQYDFSGWEINTNVQKLVNHGVNVVEPIGGPASFYTDWDAPSNFNNQKRAYKWGCVIDKRLVPALKQRGFKGKGGKYAIMGLSSGGNAALTHAAQRRDLYHAAGSLSGYNYLTAPGMRTLLRLAMLDVDPQPWNIDSMWGPPWSPRWPQNDPFMLINRMHGLKLYIGSGNGFFGKYNYPQNIGDDLFKGTPLEMLALTQTVAFDAAARAQGLNPLTYYANGTHAWGYWQDMVWDAQRRGFFR</sequence>
<dbReference type="InterPro" id="IPR050583">
    <property type="entry name" value="Mycobacterial_A85_antigen"/>
</dbReference>
<comment type="caution">
    <text evidence="1">The sequence shown here is derived from an EMBL/GenBank/DDBJ whole genome shotgun (WGS) entry which is preliminary data.</text>
</comment>
<dbReference type="STRING" id="1121927.GOHSU_29_00140"/>
<dbReference type="AlphaFoldDB" id="L7LBD4"/>
<organism evidence="1 2">
    <name type="scientific">Gordonia hirsuta DSM 44140 = NBRC 16056</name>
    <dbReference type="NCBI Taxonomy" id="1121927"/>
    <lineage>
        <taxon>Bacteria</taxon>
        <taxon>Bacillati</taxon>
        <taxon>Actinomycetota</taxon>
        <taxon>Actinomycetes</taxon>
        <taxon>Mycobacteriales</taxon>
        <taxon>Gordoniaceae</taxon>
        <taxon>Gordonia</taxon>
    </lineage>
</organism>
<dbReference type="EMBL" id="BANT01000029">
    <property type="protein sequence ID" value="GAC58031.1"/>
    <property type="molecule type" value="Genomic_DNA"/>
</dbReference>
<dbReference type="InterPro" id="IPR000801">
    <property type="entry name" value="Esterase-like"/>
</dbReference>
<protein>
    <submittedName>
        <fullName evidence="1">Putative mycolyltransferase</fullName>
    </submittedName>
</protein>
<dbReference type="eggNOG" id="COG0627">
    <property type="taxonomic scope" value="Bacteria"/>
</dbReference>
<keyword evidence="2" id="KW-1185">Reference proteome</keyword>